<dbReference type="AlphaFoldDB" id="A0A126QQQ7"/>
<proteinExistence type="predicted"/>
<dbReference type="InterPro" id="IPR042099">
    <property type="entry name" value="ANL_N_sf"/>
</dbReference>
<evidence type="ECO:0000313" key="4">
    <source>
        <dbReference type="Proteomes" id="UP000055611"/>
    </source>
</evidence>
<dbReference type="KEGG" id="dej:AWY79_13650"/>
<dbReference type="GO" id="GO:0016874">
    <property type="term" value="F:ligase activity"/>
    <property type="evidence" value="ECO:0007669"/>
    <property type="project" value="UniProtKB-KW"/>
</dbReference>
<reference evidence="3 5" key="2">
    <citation type="submission" date="2019-03" db="EMBL/GenBank/DDBJ databases">
        <title>Genomic Encyclopedia of Type Strains, Phase IV (KMG-IV): sequencing the most valuable type-strain genomes for metagenomic binning, comparative biology and taxonomic classification.</title>
        <authorList>
            <person name="Goeker M."/>
        </authorList>
    </citation>
    <scope>NUCLEOTIDE SEQUENCE [LARGE SCALE GENOMIC DNA]</scope>
    <source>
        <strain evidence="3 5">DSM 101483</strain>
    </source>
</reference>
<dbReference type="RefSeq" id="WP_066805032.1">
    <property type="nucleotide sequence ID" value="NZ_CP014206.1"/>
</dbReference>
<dbReference type="NCBIfam" id="NF045666">
    <property type="entry name" value="DVU1553_fam_AMP"/>
    <property type="match status" value="1"/>
</dbReference>
<dbReference type="Gene3D" id="3.40.50.12780">
    <property type="entry name" value="N-terminal domain of ligase-like"/>
    <property type="match status" value="1"/>
</dbReference>
<accession>A0A126QQQ7</accession>
<name>A0A126QQQ7_9BACT</name>
<protein>
    <submittedName>
        <fullName evidence="2">AMP-dependent synthetase</fullName>
    </submittedName>
    <submittedName>
        <fullName evidence="3">Phenylacetate-coenzyme A ligase PaaK-like adenylate-forming protein</fullName>
    </submittedName>
</protein>
<dbReference type="PANTHER" id="PTHR36932:SF1">
    <property type="entry name" value="CAPSULAR POLYSACCHARIDE BIOSYNTHESIS PROTEIN"/>
    <property type="match status" value="1"/>
</dbReference>
<dbReference type="Proteomes" id="UP000295506">
    <property type="component" value="Unassembled WGS sequence"/>
</dbReference>
<dbReference type="InterPro" id="IPR000873">
    <property type="entry name" value="AMP-dep_synth/lig_dom"/>
</dbReference>
<dbReference type="SUPFAM" id="SSF56801">
    <property type="entry name" value="Acetyl-CoA synthetase-like"/>
    <property type="match status" value="1"/>
</dbReference>
<dbReference type="EMBL" id="SOBK01000005">
    <property type="protein sequence ID" value="TDT88678.1"/>
    <property type="molecule type" value="Genomic_DNA"/>
</dbReference>
<feature type="domain" description="AMP-dependent synthetase/ligase" evidence="1">
    <location>
        <begin position="99"/>
        <end position="296"/>
    </location>
</feature>
<dbReference type="InterPro" id="IPR053158">
    <property type="entry name" value="CapK_Type1_Caps_Biosynth"/>
</dbReference>
<reference evidence="2 4" key="1">
    <citation type="journal article" date="2016" name="Front. Microbiol.">
        <title>Genome Sequence of the Piezophilic, Mesophilic Sulfate-Reducing Bacterium Desulfovibrio indicus J2T.</title>
        <authorList>
            <person name="Cao J."/>
            <person name="Maignien L."/>
            <person name="Shao Z."/>
            <person name="Alain K."/>
            <person name="Jebbar M."/>
        </authorList>
    </citation>
    <scope>NUCLEOTIDE SEQUENCE [LARGE SCALE GENOMIC DNA]</scope>
    <source>
        <strain evidence="2 4">J2</strain>
    </source>
</reference>
<gene>
    <name evidence="2" type="ORF">AWY79_13650</name>
    <name evidence="3" type="ORF">EDC59_10579</name>
</gene>
<dbReference type="PANTHER" id="PTHR36932">
    <property type="entry name" value="CAPSULAR POLYSACCHARIDE BIOSYNTHESIS PROTEIN"/>
    <property type="match status" value="1"/>
</dbReference>
<sequence length="441" mass="47386">MALPFPDLWLSRRMGLADGAIPSRAEFEAWLADRLAELVDHARANSPFYARHLDGFDGASLRSLDDFSKLPMITPDLLGAAPERLLCVSQDEIARVVTLTSSGTTGIPKRVFHTGEDLAATTEFFSRGMANMLGAGETALVFLPGERPGGVGRLLDEALSRFGARAETFGPLEDADAALDRCLDLGATCVVGSPAHLNLLALAYARRGPTHGPIRSALLCWDTVPDAVVRNVAGIPGCRPFRHWGMIETGLGGGVECAPGSGMHLREADVYVEIADQDTGRLLPDGEFGEMVVTTPLRRGMPLIRYRTGDVGRILAGECVCGSPLKRLDPQVRRVGDGVELGAGVLRLDELNELLYGLPGVGDFAARFDPRFEARRATNRLSLTICGQVEREDVFAALRTLPGVAASLDCGALELEIQLRDGRRPAIPGLGKRRLDTGSER</sequence>
<dbReference type="Proteomes" id="UP000055611">
    <property type="component" value="Chromosome"/>
</dbReference>
<dbReference type="OrthoDB" id="5484550at2"/>
<dbReference type="EMBL" id="CP014206">
    <property type="protein sequence ID" value="AMK12078.1"/>
    <property type="molecule type" value="Genomic_DNA"/>
</dbReference>
<evidence type="ECO:0000259" key="1">
    <source>
        <dbReference type="Pfam" id="PF00501"/>
    </source>
</evidence>
<keyword evidence="4" id="KW-1185">Reference proteome</keyword>
<organism evidence="3 5">
    <name type="scientific">Pseudodesulfovibrio indicus</name>
    <dbReference type="NCBI Taxonomy" id="1716143"/>
    <lineage>
        <taxon>Bacteria</taxon>
        <taxon>Pseudomonadati</taxon>
        <taxon>Thermodesulfobacteriota</taxon>
        <taxon>Desulfovibrionia</taxon>
        <taxon>Desulfovibrionales</taxon>
        <taxon>Desulfovibrionaceae</taxon>
    </lineage>
</organism>
<keyword evidence="3" id="KW-0436">Ligase</keyword>
<evidence type="ECO:0000313" key="2">
    <source>
        <dbReference type="EMBL" id="AMK12078.1"/>
    </source>
</evidence>
<evidence type="ECO:0000313" key="5">
    <source>
        <dbReference type="Proteomes" id="UP000295506"/>
    </source>
</evidence>
<dbReference type="Pfam" id="PF00501">
    <property type="entry name" value="AMP-binding"/>
    <property type="match status" value="1"/>
</dbReference>
<evidence type="ECO:0000313" key="3">
    <source>
        <dbReference type="EMBL" id="TDT88678.1"/>
    </source>
</evidence>